<organism evidence="3 4">
    <name type="scientific">Deinococcus radiophilus</name>
    <dbReference type="NCBI Taxonomy" id="32062"/>
    <lineage>
        <taxon>Bacteria</taxon>
        <taxon>Thermotogati</taxon>
        <taxon>Deinococcota</taxon>
        <taxon>Deinococci</taxon>
        <taxon>Deinococcales</taxon>
        <taxon>Deinococcaceae</taxon>
        <taxon>Deinococcus</taxon>
    </lineage>
</organism>
<feature type="chain" id="PRO_5018724432" description="Peptidase M43 pregnancy-associated plasma-A domain-containing protein" evidence="2">
    <location>
        <begin position="18"/>
        <end position="683"/>
    </location>
</feature>
<evidence type="ECO:0000313" key="4">
    <source>
        <dbReference type="Proteomes" id="UP000277766"/>
    </source>
</evidence>
<reference evidence="3 4" key="1">
    <citation type="submission" date="2018-12" db="EMBL/GenBank/DDBJ databases">
        <title>Deinococcus radiophilus ATCC 27603 genome sequencing and assembly.</title>
        <authorList>
            <person name="Maclea K.S."/>
            <person name="Maynard C.R."/>
        </authorList>
    </citation>
    <scope>NUCLEOTIDE SEQUENCE [LARGE SCALE GENOMIC DNA]</scope>
    <source>
        <strain evidence="3 4">ATCC 27603</strain>
    </source>
</reference>
<dbReference type="SUPFAM" id="SSF55486">
    <property type="entry name" value="Metalloproteases ('zincins'), catalytic domain"/>
    <property type="match status" value="1"/>
</dbReference>
<keyword evidence="2" id="KW-0732">Signal</keyword>
<proteinExistence type="predicted"/>
<dbReference type="GO" id="GO:0008237">
    <property type="term" value="F:metallopeptidase activity"/>
    <property type="evidence" value="ECO:0007669"/>
    <property type="project" value="InterPro"/>
</dbReference>
<evidence type="ECO:0000313" key="3">
    <source>
        <dbReference type="EMBL" id="RTR29393.1"/>
    </source>
</evidence>
<dbReference type="PROSITE" id="PS51257">
    <property type="entry name" value="PROKAR_LIPOPROTEIN"/>
    <property type="match status" value="1"/>
</dbReference>
<feature type="region of interest" description="Disordered" evidence="1">
    <location>
        <begin position="19"/>
        <end position="39"/>
    </location>
</feature>
<evidence type="ECO:0000256" key="2">
    <source>
        <dbReference type="SAM" id="SignalP"/>
    </source>
</evidence>
<name>A0A3S0ICF8_9DEIO</name>
<feature type="signal peptide" evidence="2">
    <location>
        <begin position="1"/>
        <end position="17"/>
    </location>
</feature>
<sequence length="683" mass="76758">MKRRALLLTTLSLSMLAACGGSRSPSPTPTPEPTPPADYSGLKHIVPGQDTKIETDLKINVVFVGYEQTPTGQVARARDINLGDFENTLPKTYDTIARIPSAYGRDEFTGNKFNYNYNYVFADSKFEDDFFKYLSDIGREEKLTYYQKYYNCQGLNEETEEPDCTTPSPYISQEITENLTIDAPSTENWLANNAGRLGIAKSEYTVFLVNWYGRPDFRFHSYVKQSEAETDTGFEFGKRDSRRLIAWGGGYQNKAEPQRLWFYDLSANPDPWTNSYDVVNPDVDGDGRADVRHPPIWEYGTRRNNLGFGRFVSPDLANTVRYTAINLLFTPSPIYRAELTPPEMPDEIELRLNVDSGAEAAAVERVLKPALVQNRVAVLNPFAKFSTVVDRETLQGDLRDVYDCFFVIDAEDICSPEFGDTTGEPLFRYNLQDLREDAANAPDNKYVLPSYLFNDDADPTGGLLGIAYDDSETGTQSFVYSFTSPNLAGLYGLTDTTVHEIGHHMSLSHPHDGYDSERDLSYGASGPFLYVNSGDQSASIMSYIDLTFTFGQFNLDSQYRYLTAAYLNNTGAILDIARYEGKMPKVAPTAIKADDLFAQAKAEYAKMNYFQAAKLGDQAYRMVLNEVQANGVEIEGYKWYENLEGLSVNGKAEPRVVNNHLPYQGAVIFPEETPFQRALRLSR</sequence>
<gene>
    <name evidence="3" type="ORF">EJ104_03105</name>
</gene>
<protein>
    <recommendedName>
        <fullName evidence="5">Peptidase M43 pregnancy-associated plasma-A domain-containing protein</fullName>
    </recommendedName>
</protein>
<keyword evidence="4" id="KW-1185">Reference proteome</keyword>
<dbReference type="Proteomes" id="UP000277766">
    <property type="component" value="Unassembled WGS sequence"/>
</dbReference>
<dbReference type="AlphaFoldDB" id="A0A3S0ICF8"/>
<feature type="compositionally biased region" description="Pro residues" evidence="1">
    <location>
        <begin position="26"/>
        <end position="36"/>
    </location>
</feature>
<dbReference type="RefSeq" id="WP_126351304.1">
    <property type="nucleotide sequence ID" value="NZ_CP086380.1"/>
</dbReference>
<dbReference type="InterPro" id="IPR024079">
    <property type="entry name" value="MetalloPept_cat_dom_sf"/>
</dbReference>
<comment type="caution">
    <text evidence="3">The sequence shown here is derived from an EMBL/GenBank/DDBJ whole genome shotgun (WGS) entry which is preliminary data.</text>
</comment>
<dbReference type="Gene3D" id="3.40.390.10">
    <property type="entry name" value="Collagenase (Catalytic Domain)"/>
    <property type="match status" value="1"/>
</dbReference>
<accession>A0A3S0ICF8</accession>
<evidence type="ECO:0008006" key="5">
    <source>
        <dbReference type="Google" id="ProtNLM"/>
    </source>
</evidence>
<dbReference type="EMBL" id="RXPE01000004">
    <property type="protein sequence ID" value="RTR29393.1"/>
    <property type="molecule type" value="Genomic_DNA"/>
</dbReference>
<dbReference type="OrthoDB" id="733404at2"/>
<evidence type="ECO:0000256" key="1">
    <source>
        <dbReference type="SAM" id="MobiDB-lite"/>
    </source>
</evidence>